<organism evidence="1 2">
    <name type="scientific">Podospora australis</name>
    <dbReference type="NCBI Taxonomy" id="1536484"/>
    <lineage>
        <taxon>Eukaryota</taxon>
        <taxon>Fungi</taxon>
        <taxon>Dikarya</taxon>
        <taxon>Ascomycota</taxon>
        <taxon>Pezizomycotina</taxon>
        <taxon>Sordariomycetes</taxon>
        <taxon>Sordariomycetidae</taxon>
        <taxon>Sordariales</taxon>
        <taxon>Podosporaceae</taxon>
        <taxon>Podospora</taxon>
    </lineage>
</organism>
<evidence type="ECO:0000313" key="2">
    <source>
        <dbReference type="Proteomes" id="UP001302126"/>
    </source>
</evidence>
<sequence>MDAPPYTSEERQWLQRHWGGEFKFLQAYGLSIYKEEDREEGRRIVRAFMEQDTRDGR</sequence>
<dbReference type="AlphaFoldDB" id="A0AAN7ADM5"/>
<name>A0AAN7ADM5_9PEZI</name>
<comment type="caution">
    <text evidence="1">The sequence shown here is derived from an EMBL/GenBank/DDBJ whole genome shotgun (WGS) entry which is preliminary data.</text>
</comment>
<accession>A0AAN7ADM5</accession>
<dbReference type="EMBL" id="MU864729">
    <property type="protein sequence ID" value="KAK4182170.1"/>
    <property type="molecule type" value="Genomic_DNA"/>
</dbReference>
<reference evidence="1" key="2">
    <citation type="submission" date="2023-05" db="EMBL/GenBank/DDBJ databases">
        <authorList>
            <consortium name="Lawrence Berkeley National Laboratory"/>
            <person name="Steindorff A."/>
            <person name="Hensen N."/>
            <person name="Bonometti L."/>
            <person name="Westerberg I."/>
            <person name="Brannstrom I.O."/>
            <person name="Guillou S."/>
            <person name="Cros-Aarteil S."/>
            <person name="Calhoun S."/>
            <person name="Haridas S."/>
            <person name="Kuo A."/>
            <person name="Mondo S."/>
            <person name="Pangilinan J."/>
            <person name="Riley R."/>
            <person name="Labutti K."/>
            <person name="Andreopoulos B."/>
            <person name="Lipzen A."/>
            <person name="Chen C."/>
            <person name="Yanf M."/>
            <person name="Daum C."/>
            <person name="Ng V."/>
            <person name="Clum A."/>
            <person name="Ohm R."/>
            <person name="Martin F."/>
            <person name="Silar P."/>
            <person name="Natvig D."/>
            <person name="Lalanne C."/>
            <person name="Gautier V."/>
            <person name="Ament-Velasquez S.L."/>
            <person name="Kruys A."/>
            <person name="Hutchinson M.I."/>
            <person name="Powell A.J."/>
            <person name="Barry K."/>
            <person name="Miller A.N."/>
            <person name="Grigoriev I.V."/>
            <person name="Debuchy R."/>
            <person name="Gladieux P."/>
            <person name="Thoren M.H."/>
            <person name="Johannesson H."/>
        </authorList>
    </citation>
    <scope>NUCLEOTIDE SEQUENCE</scope>
    <source>
        <strain evidence="1">PSN309</strain>
    </source>
</reference>
<protein>
    <submittedName>
        <fullName evidence="1">Uncharacterized protein</fullName>
    </submittedName>
</protein>
<proteinExistence type="predicted"/>
<gene>
    <name evidence="1" type="ORF">QBC35DRAFT_396505</name>
</gene>
<dbReference type="Proteomes" id="UP001302126">
    <property type="component" value="Unassembled WGS sequence"/>
</dbReference>
<evidence type="ECO:0000313" key="1">
    <source>
        <dbReference type="EMBL" id="KAK4182170.1"/>
    </source>
</evidence>
<reference evidence="1" key="1">
    <citation type="journal article" date="2023" name="Mol. Phylogenet. Evol.">
        <title>Genome-scale phylogeny and comparative genomics of the fungal order Sordariales.</title>
        <authorList>
            <person name="Hensen N."/>
            <person name="Bonometti L."/>
            <person name="Westerberg I."/>
            <person name="Brannstrom I.O."/>
            <person name="Guillou S."/>
            <person name="Cros-Aarteil S."/>
            <person name="Calhoun S."/>
            <person name="Haridas S."/>
            <person name="Kuo A."/>
            <person name="Mondo S."/>
            <person name="Pangilinan J."/>
            <person name="Riley R."/>
            <person name="LaButti K."/>
            <person name="Andreopoulos B."/>
            <person name="Lipzen A."/>
            <person name="Chen C."/>
            <person name="Yan M."/>
            <person name="Daum C."/>
            <person name="Ng V."/>
            <person name="Clum A."/>
            <person name="Steindorff A."/>
            <person name="Ohm R.A."/>
            <person name="Martin F."/>
            <person name="Silar P."/>
            <person name="Natvig D.O."/>
            <person name="Lalanne C."/>
            <person name="Gautier V."/>
            <person name="Ament-Velasquez S.L."/>
            <person name="Kruys A."/>
            <person name="Hutchinson M.I."/>
            <person name="Powell A.J."/>
            <person name="Barry K."/>
            <person name="Miller A.N."/>
            <person name="Grigoriev I.V."/>
            <person name="Debuchy R."/>
            <person name="Gladieux P."/>
            <person name="Hiltunen Thoren M."/>
            <person name="Johannesson H."/>
        </authorList>
    </citation>
    <scope>NUCLEOTIDE SEQUENCE</scope>
    <source>
        <strain evidence="1">PSN309</strain>
    </source>
</reference>
<keyword evidence="2" id="KW-1185">Reference proteome</keyword>